<dbReference type="RefSeq" id="WP_245973547.1">
    <property type="nucleotide sequence ID" value="NZ_CP031165.1"/>
</dbReference>
<dbReference type="Pfam" id="PF00356">
    <property type="entry name" value="LacI"/>
    <property type="match status" value="1"/>
</dbReference>
<organism evidence="6 7">
    <name type="scientific">Euzebya pacifica</name>
    <dbReference type="NCBI Taxonomy" id="1608957"/>
    <lineage>
        <taxon>Bacteria</taxon>
        <taxon>Bacillati</taxon>
        <taxon>Actinomycetota</taxon>
        <taxon>Nitriliruptoria</taxon>
        <taxon>Euzebyales</taxon>
    </lineage>
</organism>
<evidence type="ECO:0000256" key="3">
    <source>
        <dbReference type="ARBA" id="ARBA00023163"/>
    </source>
</evidence>
<sequence>MTRFNGGVRSAASVRADSEGSLLVSIKEVAHRAGVSVGTVSNVLNRPGNVNEDTLQRVRTAISELGYVRNESARQLRAGQSRTIGLVVLDVANPFFTDLARGVESLAHDADMVVTLCNSDNDGGRQARHLDVLAQQRVRGVLITPLDTHAPSIQHLVDHGIPVVLVDRGSEDATRCSVSVDDVHGGRLAGAHLAGEGHDRIAFVGGPFDIRQVSDRLEGLREGAPDADVQVVEVNGLSVADGREAARHVIDMPVDRRPTAVLCANDLIALGMLQEVVRAGLRVPQDLALVGYDDIDFAAAAVVPLSSVRQPREQLGRAAAELLLEEAGDAAGQHIHRQVVFRPELVVRTSSGGPDGFGTETVTGEGTA</sequence>
<evidence type="ECO:0000313" key="7">
    <source>
        <dbReference type="Proteomes" id="UP000264006"/>
    </source>
</evidence>
<evidence type="ECO:0000259" key="4">
    <source>
        <dbReference type="PROSITE" id="PS50932"/>
    </source>
</evidence>
<gene>
    <name evidence="6" type="ORF">DVS28_a3117</name>
</gene>
<dbReference type="InterPro" id="IPR001387">
    <property type="entry name" value="Cro/C1-type_HTH"/>
</dbReference>
<dbReference type="GO" id="GO:0003700">
    <property type="term" value="F:DNA-binding transcription factor activity"/>
    <property type="evidence" value="ECO:0007669"/>
    <property type="project" value="TreeGrafter"/>
</dbReference>
<reference evidence="6 7" key="1">
    <citation type="submission" date="2018-09" db="EMBL/GenBank/DDBJ databases">
        <title>Complete genome sequence of Euzebya sp. DY32-46 isolated from seawater of Pacific Ocean.</title>
        <authorList>
            <person name="Xu L."/>
            <person name="Wu Y.-H."/>
            <person name="Xu X.-W."/>
        </authorList>
    </citation>
    <scope>NUCLEOTIDE SEQUENCE [LARGE SCALE GENOMIC DNA]</scope>
    <source>
        <strain evidence="6 7">DY32-46</strain>
    </source>
</reference>
<dbReference type="CDD" id="cd06293">
    <property type="entry name" value="PBP1_LacI-like"/>
    <property type="match status" value="1"/>
</dbReference>
<evidence type="ECO:0000256" key="2">
    <source>
        <dbReference type="ARBA" id="ARBA00023125"/>
    </source>
</evidence>
<dbReference type="EMBL" id="CP031165">
    <property type="protein sequence ID" value="AXV07793.1"/>
    <property type="molecule type" value="Genomic_DNA"/>
</dbReference>
<dbReference type="InterPro" id="IPR028082">
    <property type="entry name" value="Peripla_BP_I"/>
</dbReference>
<dbReference type="CDD" id="cd01392">
    <property type="entry name" value="HTH_LacI"/>
    <property type="match status" value="1"/>
</dbReference>
<accession>A0A346XZZ6</accession>
<dbReference type="KEGG" id="euz:DVS28_a3117"/>
<dbReference type="PANTHER" id="PTHR30146">
    <property type="entry name" value="LACI-RELATED TRANSCRIPTIONAL REPRESSOR"/>
    <property type="match status" value="1"/>
</dbReference>
<protein>
    <submittedName>
        <fullName evidence="6">Transcriptional regulator of rhamnose utilization, LacI family</fullName>
    </submittedName>
</protein>
<dbReference type="Gene3D" id="3.40.50.2300">
    <property type="match status" value="2"/>
</dbReference>
<keyword evidence="3" id="KW-0804">Transcription</keyword>
<keyword evidence="2" id="KW-0238">DNA-binding</keyword>
<dbReference type="Pfam" id="PF13377">
    <property type="entry name" value="Peripla_BP_3"/>
    <property type="match status" value="1"/>
</dbReference>
<dbReference type="PROSITE" id="PS50932">
    <property type="entry name" value="HTH_LACI_2"/>
    <property type="match status" value="1"/>
</dbReference>
<feature type="domain" description="HTH cro/C1-type" evidence="5">
    <location>
        <begin position="25"/>
        <end position="68"/>
    </location>
</feature>
<name>A0A346XZZ6_9ACTN</name>
<dbReference type="InterPro" id="IPR046335">
    <property type="entry name" value="LacI/GalR-like_sensor"/>
</dbReference>
<dbReference type="Proteomes" id="UP000264006">
    <property type="component" value="Chromosome"/>
</dbReference>
<dbReference type="PANTHER" id="PTHR30146:SF109">
    <property type="entry name" value="HTH-TYPE TRANSCRIPTIONAL REGULATOR GALS"/>
    <property type="match status" value="1"/>
</dbReference>
<dbReference type="AlphaFoldDB" id="A0A346XZZ6"/>
<dbReference type="PROSITE" id="PS00356">
    <property type="entry name" value="HTH_LACI_1"/>
    <property type="match status" value="1"/>
</dbReference>
<keyword evidence="1" id="KW-0805">Transcription regulation</keyword>
<feature type="domain" description="HTH lacI-type" evidence="4">
    <location>
        <begin position="24"/>
        <end position="78"/>
    </location>
</feature>
<evidence type="ECO:0000313" key="6">
    <source>
        <dbReference type="EMBL" id="AXV07793.1"/>
    </source>
</evidence>
<proteinExistence type="predicted"/>
<dbReference type="SUPFAM" id="SSF47413">
    <property type="entry name" value="lambda repressor-like DNA-binding domains"/>
    <property type="match status" value="1"/>
</dbReference>
<evidence type="ECO:0000256" key="1">
    <source>
        <dbReference type="ARBA" id="ARBA00023015"/>
    </source>
</evidence>
<evidence type="ECO:0000259" key="5">
    <source>
        <dbReference type="PROSITE" id="PS50943"/>
    </source>
</evidence>
<dbReference type="SUPFAM" id="SSF53822">
    <property type="entry name" value="Periplasmic binding protein-like I"/>
    <property type="match status" value="1"/>
</dbReference>
<dbReference type="GO" id="GO:0000976">
    <property type="term" value="F:transcription cis-regulatory region binding"/>
    <property type="evidence" value="ECO:0007669"/>
    <property type="project" value="TreeGrafter"/>
</dbReference>
<dbReference type="SMART" id="SM00354">
    <property type="entry name" value="HTH_LACI"/>
    <property type="match status" value="1"/>
</dbReference>
<dbReference type="Gene3D" id="1.10.260.40">
    <property type="entry name" value="lambda repressor-like DNA-binding domains"/>
    <property type="match status" value="1"/>
</dbReference>
<dbReference type="InterPro" id="IPR010982">
    <property type="entry name" value="Lambda_DNA-bd_dom_sf"/>
</dbReference>
<keyword evidence="7" id="KW-1185">Reference proteome</keyword>
<dbReference type="InterPro" id="IPR000843">
    <property type="entry name" value="HTH_LacI"/>
</dbReference>
<dbReference type="PROSITE" id="PS50943">
    <property type="entry name" value="HTH_CROC1"/>
    <property type="match status" value="1"/>
</dbReference>